<gene>
    <name evidence="4" type="ORF">SCD_n02058</name>
</gene>
<dbReference type="Pfam" id="PF04340">
    <property type="entry name" value="DUF484"/>
    <property type="match status" value="1"/>
</dbReference>
<evidence type="ECO:0000256" key="1">
    <source>
        <dbReference type="ARBA" id="ARBA00012528"/>
    </source>
</evidence>
<proteinExistence type="predicted"/>
<dbReference type="CDD" id="cd01949">
    <property type="entry name" value="GGDEF"/>
    <property type="match status" value="1"/>
</dbReference>
<sequence length="383" mass="43148">MSDDLLNLRNRHLPTENQELQQQLETLVAQARLNEQVMRRFQDAELRMLGVSSFKELLQYVLQEMKETFDLDVVTLAVIDPEYEVRRMLIDIGIPANEYPGLMCLDNPSRFHRLCGTSLAPVLGQYNVASRAPFFPRDTPPASIAILPMVRQKKLIGSLNLGSRNEARFAPGMATDFIGRLAAILGVCLENVTNSERLKHLGLTDPLTGVHNRRYFDQRLQEEVSRAQRQRFPLSCLFLDIDHFKQVNDQYGHQTGDCVLREVAWRIKGQLRSIDVLGRYGGEEFAVLLVQTDMASALTIAERIRHSIAEQRFKGEGDETLAATLSIGVATLHDCNRTQNAETLAQQLVARADQGLYRAKQGGRNCVMVVMPESDKASSVEVR</sequence>
<dbReference type="GO" id="GO:0043709">
    <property type="term" value="P:cell adhesion involved in single-species biofilm formation"/>
    <property type="evidence" value="ECO:0007669"/>
    <property type="project" value="TreeGrafter"/>
</dbReference>
<dbReference type="RefSeq" id="WP_009205065.1">
    <property type="nucleotide sequence ID" value="NC_022357.1"/>
</dbReference>
<dbReference type="HOGENOM" id="CLU_000445_11_24_4"/>
<dbReference type="PANTHER" id="PTHR45138:SF9">
    <property type="entry name" value="DIGUANYLATE CYCLASE DGCM-RELATED"/>
    <property type="match status" value="1"/>
</dbReference>
<dbReference type="GO" id="GO:0005886">
    <property type="term" value="C:plasma membrane"/>
    <property type="evidence" value="ECO:0007669"/>
    <property type="project" value="TreeGrafter"/>
</dbReference>
<dbReference type="Gene3D" id="3.30.450.40">
    <property type="match status" value="1"/>
</dbReference>
<organism evidence="4 5">
    <name type="scientific">Sulfuricella denitrificans (strain DSM 22764 / NBRC 105220 / skB26)</name>
    <dbReference type="NCBI Taxonomy" id="1163617"/>
    <lineage>
        <taxon>Bacteria</taxon>
        <taxon>Pseudomonadati</taxon>
        <taxon>Pseudomonadota</taxon>
        <taxon>Betaproteobacteria</taxon>
        <taxon>Nitrosomonadales</taxon>
        <taxon>Sulfuricellaceae</taxon>
        <taxon>Sulfuricella</taxon>
    </lineage>
</organism>
<dbReference type="AlphaFoldDB" id="S6AM76"/>
<dbReference type="Pfam" id="PF00990">
    <property type="entry name" value="GGDEF"/>
    <property type="match status" value="1"/>
</dbReference>
<dbReference type="FunFam" id="3.30.70.270:FF:000001">
    <property type="entry name" value="Diguanylate cyclase domain protein"/>
    <property type="match status" value="1"/>
</dbReference>
<dbReference type="InterPro" id="IPR029787">
    <property type="entry name" value="Nucleotide_cyclase"/>
</dbReference>
<dbReference type="Gene3D" id="3.30.70.270">
    <property type="match status" value="1"/>
</dbReference>
<dbReference type="EC" id="2.7.7.65" evidence="1"/>
<feature type="domain" description="GGDEF" evidence="3">
    <location>
        <begin position="232"/>
        <end position="372"/>
    </location>
</feature>
<dbReference type="InterPro" id="IPR000160">
    <property type="entry name" value="GGDEF_dom"/>
</dbReference>
<evidence type="ECO:0000313" key="5">
    <source>
        <dbReference type="Proteomes" id="UP000015559"/>
    </source>
</evidence>
<dbReference type="PROSITE" id="PS50887">
    <property type="entry name" value="GGDEF"/>
    <property type="match status" value="1"/>
</dbReference>
<dbReference type="GO" id="GO:0052621">
    <property type="term" value="F:diguanylate cyclase activity"/>
    <property type="evidence" value="ECO:0007669"/>
    <property type="project" value="UniProtKB-EC"/>
</dbReference>
<reference evidence="4 5" key="1">
    <citation type="journal article" date="2012" name="Appl. Environ. Microbiol.">
        <title>Draft genome sequence of a psychrotolerant sulfur-oxidizing bacterium, Sulfuricella denitrificans skB26, and proteomic insights into cold adaptation.</title>
        <authorList>
            <person name="Watanabe T."/>
            <person name="Kojima H."/>
            <person name="Fukui M."/>
        </authorList>
    </citation>
    <scope>NUCLEOTIDE SEQUENCE [LARGE SCALE GENOMIC DNA]</scope>
    <source>
        <strain evidence="5">skB26</strain>
    </source>
</reference>
<dbReference type="PANTHER" id="PTHR45138">
    <property type="entry name" value="REGULATORY COMPONENTS OF SENSORY TRANSDUCTION SYSTEM"/>
    <property type="match status" value="1"/>
</dbReference>
<dbReference type="InterPro" id="IPR043128">
    <property type="entry name" value="Rev_trsase/Diguanyl_cyclase"/>
</dbReference>
<dbReference type="STRING" id="1163617.SCD_n02058"/>
<dbReference type="eggNOG" id="COG3159">
    <property type="taxonomic scope" value="Bacteria"/>
</dbReference>
<evidence type="ECO:0000256" key="2">
    <source>
        <dbReference type="ARBA" id="ARBA00034247"/>
    </source>
</evidence>
<dbReference type="Proteomes" id="UP000015559">
    <property type="component" value="Chromosome"/>
</dbReference>
<keyword evidence="5" id="KW-1185">Reference proteome</keyword>
<dbReference type="InterPro" id="IPR007435">
    <property type="entry name" value="DUF484"/>
</dbReference>
<dbReference type="OrthoDB" id="9813903at2"/>
<comment type="catalytic activity">
    <reaction evidence="2">
        <text>2 GTP = 3',3'-c-di-GMP + 2 diphosphate</text>
        <dbReference type="Rhea" id="RHEA:24898"/>
        <dbReference type="ChEBI" id="CHEBI:33019"/>
        <dbReference type="ChEBI" id="CHEBI:37565"/>
        <dbReference type="ChEBI" id="CHEBI:58805"/>
        <dbReference type="EC" id="2.7.7.65"/>
    </reaction>
</comment>
<dbReference type="InterPro" id="IPR029016">
    <property type="entry name" value="GAF-like_dom_sf"/>
</dbReference>
<dbReference type="SUPFAM" id="SSF55781">
    <property type="entry name" value="GAF domain-like"/>
    <property type="match status" value="1"/>
</dbReference>
<accession>S6AM76</accession>
<dbReference type="eggNOG" id="COG3706">
    <property type="taxonomic scope" value="Bacteria"/>
</dbReference>
<dbReference type="KEGG" id="sdr:SCD_n02058"/>
<evidence type="ECO:0000313" key="4">
    <source>
        <dbReference type="EMBL" id="BAN35869.1"/>
    </source>
</evidence>
<dbReference type="GO" id="GO:1902201">
    <property type="term" value="P:negative regulation of bacterial-type flagellum-dependent cell motility"/>
    <property type="evidence" value="ECO:0007669"/>
    <property type="project" value="TreeGrafter"/>
</dbReference>
<dbReference type="SUPFAM" id="SSF55073">
    <property type="entry name" value="Nucleotide cyclase"/>
    <property type="match status" value="1"/>
</dbReference>
<dbReference type="EMBL" id="AP013066">
    <property type="protein sequence ID" value="BAN35869.1"/>
    <property type="molecule type" value="Genomic_DNA"/>
</dbReference>
<protein>
    <recommendedName>
        <fullName evidence="1">diguanylate cyclase</fullName>
        <ecNumber evidence="1">2.7.7.65</ecNumber>
    </recommendedName>
</protein>
<evidence type="ECO:0000259" key="3">
    <source>
        <dbReference type="PROSITE" id="PS50887"/>
    </source>
</evidence>
<dbReference type="NCBIfam" id="TIGR00254">
    <property type="entry name" value="GGDEF"/>
    <property type="match status" value="1"/>
</dbReference>
<name>S6AM76_SULDS</name>
<dbReference type="InterPro" id="IPR050469">
    <property type="entry name" value="Diguanylate_Cyclase"/>
</dbReference>
<dbReference type="SMART" id="SM00267">
    <property type="entry name" value="GGDEF"/>
    <property type="match status" value="1"/>
</dbReference>